<name>A0A0R1RQA6_9LACO</name>
<dbReference type="Pfam" id="PF12822">
    <property type="entry name" value="ECF_trnsprt"/>
    <property type="match status" value="1"/>
</dbReference>
<feature type="transmembrane region" description="Helical" evidence="1">
    <location>
        <begin position="12"/>
        <end position="28"/>
    </location>
</feature>
<dbReference type="PIRSF" id="PIRSF037395">
    <property type="entry name" value="UCP037395_ABCper"/>
    <property type="match status" value="1"/>
</dbReference>
<feature type="transmembrane region" description="Helical" evidence="1">
    <location>
        <begin position="153"/>
        <end position="176"/>
    </location>
</feature>
<evidence type="ECO:0008006" key="4">
    <source>
        <dbReference type="Google" id="ProtNLM"/>
    </source>
</evidence>
<accession>A0A0R1RQA6</accession>
<dbReference type="GO" id="GO:0022857">
    <property type="term" value="F:transmembrane transporter activity"/>
    <property type="evidence" value="ECO:0007669"/>
    <property type="project" value="InterPro"/>
</dbReference>
<keyword evidence="1" id="KW-1133">Transmembrane helix</keyword>
<dbReference type="eggNOG" id="COG4720">
    <property type="taxonomic scope" value="Bacteria"/>
</dbReference>
<dbReference type="OrthoDB" id="5198189at2"/>
<comment type="caution">
    <text evidence="2">The sequence shown here is derived from an EMBL/GenBank/DDBJ whole genome shotgun (WGS) entry which is preliminary data.</text>
</comment>
<feature type="transmembrane region" description="Helical" evidence="1">
    <location>
        <begin position="63"/>
        <end position="80"/>
    </location>
</feature>
<evidence type="ECO:0000313" key="2">
    <source>
        <dbReference type="EMBL" id="KRL58553.1"/>
    </source>
</evidence>
<keyword evidence="1" id="KW-0472">Membrane</keyword>
<feature type="transmembrane region" description="Helical" evidence="1">
    <location>
        <begin position="188"/>
        <end position="213"/>
    </location>
</feature>
<reference evidence="2 3" key="1">
    <citation type="journal article" date="2015" name="Genome Announc.">
        <title>Expanding the biotechnology potential of lactobacilli through comparative genomics of 213 strains and associated genera.</title>
        <authorList>
            <person name="Sun Z."/>
            <person name="Harris H.M."/>
            <person name="McCann A."/>
            <person name="Guo C."/>
            <person name="Argimon S."/>
            <person name="Zhang W."/>
            <person name="Yang X."/>
            <person name="Jeffery I.B."/>
            <person name="Cooney J.C."/>
            <person name="Kagawa T.F."/>
            <person name="Liu W."/>
            <person name="Song Y."/>
            <person name="Salvetti E."/>
            <person name="Wrobel A."/>
            <person name="Rasinkangas P."/>
            <person name="Parkhill J."/>
            <person name="Rea M.C."/>
            <person name="O'Sullivan O."/>
            <person name="Ritari J."/>
            <person name="Douillard F.P."/>
            <person name="Paul Ross R."/>
            <person name="Yang R."/>
            <person name="Briner A.E."/>
            <person name="Felis G.E."/>
            <person name="de Vos W.M."/>
            <person name="Barrangou R."/>
            <person name="Klaenhammer T.R."/>
            <person name="Caufield P.W."/>
            <person name="Cui Y."/>
            <person name="Zhang H."/>
            <person name="O'Toole P.W."/>
        </authorList>
    </citation>
    <scope>NUCLEOTIDE SEQUENCE [LARGE SCALE GENOMIC DNA]</scope>
    <source>
        <strain evidence="2 3">DSM 14340</strain>
    </source>
</reference>
<evidence type="ECO:0000313" key="3">
    <source>
        <dbReference type="Proteomes" id="UP000051264"/>
    </source>
</evidence>
<dbReference type="Gene3D" id="1.10.1760.20">
    <property type="match status" value="1"/>
</dbReference>
<dbReference type="InterPro" id="IPR024529">
    <property type="entry name" value="ECF_trnsprt_substrate-spec"/>
</dbReference>
<keyword evidence="1" id="KW-0812">Transmembrane</keyword>
<evidence type="ECO:0000256" key="1">
    <source>
        <dbReference type="SAM" id="Phobius"/>
    </source>
</evidence>
<dbReference type="STRING" id="1423747.FC69_GL000205"/>
<gene>
    <name evidence="2" type="ORF">FC69_GL000205</name>
</gene>
<dbReference type="AlphaFoldDB" id="A0A0R1RQA6"/>
<dbReference type="PATRIC" id="fig|1423747.3.peg.212"/>
<dbReference type="Proteomes" id="UP000051264">
    <property type="component" value="Unassembled WGS sequence"/>
</dbReference>
<dbReference type="RefSeq" id="WP_025083122.1">
    <property type="nucleotide sequence ID" value="NZ_AZEX01000068.1"/>
</dbReference>
<feature type="transmembrane region" description="Helical" evidence="1">
    <location>
        <begin position="34"/>
        <end position="51"/>
    </location>
</feature>
<protein>
    <recommendedName>
        <fullName evidence="4">Metal ion ABC transporter, membrane-spanning subunit</fullName>
    </recommendedName>
</protein>
<dbReference type="EMBL" id="AZEX01000068">
    <property type="protein sequence ID" value="KRL58553.1"/>
    <property type="molecule type" value="Genomic_DNA"/>
</dbReference>
<proteinExistence type="predicted"/>
<dbReference type="InterPro" id="IPR017196">
    <property type="entry name" value="ECF_substrate-spec_UCP037395"/>
</dbReference>
<sequence length="231" mass="26412">MKSILKNSWSSFGLAFIIMAIFLLFIVTLQGQHFLLFSLICLVASMLPFYWRFETRDIRAREIIFIAVLAAIAAVSRVPFAPLPSVQPTSFVIIVSALVLGPESGFIVGSTAAIVSNMFLGQGPWTPWQMFCWGMMGVTAGLIGRYKWAQNKYWLCVFGFVWGFLFGWIMNLWYVVAYVNPLTVKTFIAAYVASFYFDLAHALSNVFFLFLFYESWSRIIKRFKIKYGLLE</sequence>
<organism evidence="2 3">
    <name type="scientific">Latilactobacillus fuchuensis DSM 14340 = JCM 11249</name>
    <dbReference type="NCBI Taxonomy" id="1423747"/>
    <lineage>
        <taxon>Bacteria</taxon>
        <taxon>Bacillati</taxon>
        <taxon>Bacillota</taxon>
        <taxon>Bacilli</taxon>
        <taxon>Lactobacillales</taxon>
        <taxon>Lactobacillaceae</taxon>
        <taxon>Latilactobacillus</taxon>
    </lineage>
</organism>